<feature type="transmembrane region" description="Helical" evidence="8">
    <location>
        <begin position="274"/>
        <end position="290"/>
    </location>
</feature>
<keyword evidence="2" id="KW-0813">Transport</keyword>
<keyword evidence="3 8" id="KW-0812">Transmembrane</keyword>
<evidence type="ECO:0000256" key="5">
    <source>
        <dbReference type="ARBA" id="ARBA00022989"/>
    </source>
</evidence>
<dbReference type="PANTHER" id="PTHR45136">
    <property type="entry name" value="ABC TRANSPORTER DOMAIN-CONTAINING PROTEIN"/>
    <property type="match status" value="1"/>
</dbReference>
<evidence type="ECO:0000256" key="8">
    <source>
        <dbReference type="SAM" id="Phobius"/>
    </source>
</evidence>
<feature type="transmembrane region" description="Helical" evidence="8">
    <location>
        <begin position="137"/>
        <end position="157"/>
    </location>
</feature>
<sequence>MEAEKKRGEDRETGNRCEGSLRGVFRFADRVDVLLMFLGTIGAVGDGCSTNCLLLFASNLMNSLGYGKAHQDEHLYFMHEIEKMSLGYMILMRFVLSMINCRGEVGFFDSQEATTAEIINSISKDTSLIQEVLSEKVPIFLVHSSVFISGLAFSTYFSWRLSLAAFPLLLLLVIPGLIYGRYLLFLSQKLRDEYAEANAIVAQALGAIKTVYSFTAERRIVGSYAAVLEKAIGLGVRQGTAKGLAVGFTGLSFAIWGFLAWYGSRLVMFHGESGGRIYAAGIAFVLGGLYV</sequence>
<dbReference type="InterPro" id="IPR036640">
    <property type="entry name" value="ABC1_TM_sf"/>
</dbReference>
<dbReference type="PROSITE" id="PS50929">
    <property type="entry name" value="ABC_TM1F"/>
    <property type="match status" value="1"/>
</dbReference>
<dbReference type="GO" id="GO:0016020">
    <property type="term" value="C:membrane"/>
    <property type="evidence" value="ECO:0007669"/>
    <property type="project" value="InterPro"/>
</dbReference>
<name>A0A6V7PGG5_ANACO</name>
<dbReference type="GO" id="GO:0005524">
    <property type="term" value="F:ATP binding"/>
    <property type="evidence" value="ECO:0007669"/>
    <property type="project" value="InterPro"/>
</dbReference>
<dbReference type="Gene3D" id="1.20.1560.10">
    <property type="entry name" value="ABC transporter type 1, transmembrane domain"/>
    <property type="match status" value="2"/>
</dbReference>
<feature type="domain" description="ABC transmembrane type-1" evidence="9">
    <location>
        <begin position="104"/>
        <end position="291"/>
    </location>
</feature>
<evidence type="ECO:0000256" key="4">
    <source>
        <dbReference type="ARBA" id="ARBA00022737"/>
    </source>
</evidence>
<dbReference type="Pfam" id="PF00664">
    <property type="entry name" value="ABC_membrane"/>
    <property type="match status" value="1"/>
</dbReference>
<evidence type="ECO:0000256" key="2">
    <source>
        <dbReference type="ARBA" id="ARBA00022448"/>
    </source>
</evidence>
<evidence type="ECO:0000313" key="10">
    <source>
        <dbReference type="EMBL" id="CAD1829844.1"/>
    </source>
</evidence>
<feature type="transmembrane region" description="Helical" evidence="8">
    <location>
        <begin position="163"/>
        <end position="184"/>
    </location>
</feature>
<dbReference type="GO" id="GO:0140359">
    <property type="term" value="F:ABC-type transporter activity"/>
    <property type="evidence" value="ECO:0007669"/>
    <property type="project" value="InterPro"/>
</dbReference>
<comment type="similarity">
    <text evidence="1">Belongs to the ABC transporter superfamily. ABCB family. Multidrug resistance exporter (TC 3.A.1.201) subfamily.</text>
</comment>
<proteinExistence type="inferred from homology"/>
<evidence type="ECO:0000259" key="9">
    <source>
        <dbReference type="PROSITE" id="PS50929"/>
    </source>
</evidence>
<keyword evidence="7" id="KW-0325">Glycoprotein</keyword>
<protein>
    <recommendedName>
        <fullName evidence="9">ABC transmembrane type-1 domain-containing protein</fullName>
    </recommendedName>
</protein>
<dbReference type="EMBL" id="LR862130">
    <property type="protein sequence ID" value="CAD1829844.1"/>
    <property type="molecule type" value="Genomic_DNA"/>
</dbReference>
<keyword evidence="4" id="KW-0677">Repeat</keyword>
<feature type="transmembrane region" description="Helical" evidence="8">
    <location>
        <begin position="244"/>
        <end position="262"/>
    </location>
</feature>
<dbReference type="PANTHER" id="PTHR45136:SF2">
    <property type="entry name" value="ABC TRANSPORTER DOMAIN-CONTAINING PROTEIN"/>
    <property type="match status" value="1"/>
</dbReference>
<evidence type="ECO:0000256" key="3">
    <source>
        <dbReference type="ARBA" id="ARBA00022692"/>
    </source>
</evidence>
<reference evidence="10" key="1">
    <citation type="submission" date="2020-07" db="EMBL/GenBank/DDBJ databases">
        <authorList>
            <person name="Lin J."/>
        </authorList>
    </citation>
    <scope>NUCLEOTIDE SEQUENCE</scope>
</reference>
<dbReference type="AlphaFoldDB" id="A0A6V7PGG5"/>
<keyword evidence="6 8" id="KW-0472">Membrane</keyword>
<keyword evidence="5 8" id="KW-1133">Transmembrane helix</keyword>
<evidence type="ECO:0000256" key="6">
    <source>
        <dbReference type="ARBA" id="ARBA00023136"/>
    </source>
</evidence>
<organism evidence="10">
    <name type="scientific">Ananas comosus var. bracteatus</name>
    <name type="common">red pineapple</name>
    <dbReference type="NCBI Taxonomy" id="296719"/>
    <lineage>
        <taxon>Eukaryota</taxon>
        <taxon>Viridiplantae</taxon>
        <taxon>Streptophyta</taxon>
        <taxon>Embryophyta</taxon>
        <taxon>Tracheophyta</taxon>
        <taxon>Spermatophyta</taxon>
        <taxon>Magnoliopsida</taxon>
        <taxon>Liliopsida</taxon>
        <taxon>Poales</taxon>
        <taxon>Bromeliaceae</taxon>
        <taxon>Bromelioideae</taxon>
        <taxon>Ananas</taxon>
    </lineage>
</organism>
<gene>
    <name evidence="10" type="ORF">CB5_LOCUS13055</name>
</gene>
<dbReference type="InterPro" id="IPR011527">
    <property type="entry name" value="ABC1_TM_dom"/>
</dbReference>
<evidence type="ECO:0000256" key="1">
    <source>
        <dbReference type="ARBA" id="ARBA00007577"/>
    </source>
</evidence>
<dbReference type="SUPFAM" id="SSF90123">
    <property type="entry name" value="ABC transporter transmembrane region"/>
    <property type="match status" value="1"/>
</dbReference>
<evidence type="ECO:0000256" key="7">
    <source>
        <dbReference type="ARBA" id="ARBA00023180"/>
    </source>
</evidence>
<accession>A0A6V7PGG5</accession>